<dbReference type="OrthoDB" id="9807535at2"/>
<dbReference type="InterPro" id="IPR011008">
    <property type="entry name" value="Dimeric_a/b-barrel"/>
</dbReference>
<dbReference type="HOGENOM" id="CLU_130902_0_0_0"/>
<feature type="domain" description="YCII-related" evidence="2">
    <location>
        <begin position="1"/>
        <end position="114"/>
    </location>
</feature>
<gene>
    <name evidence="3" type="ORF">OP10G_4544</name>
</gene>
<dbReference type="InterPro" id="IPR005545">
    <property type="entry name" value="YCII"/>
</dbReference>
<dbReference type="PANTHER" id="PTHR35174">
    <property type="entry name" value="BLL7171 PROTEIN-RELATED"/>
    <property type="match status" value="1"/>
</dbReference>
<sequence>MRFMILMIPNTDKYEAGAMPSPELVAKMTAFNQELMDAGVMITGEGLQSSAKGARLSFSSGKATVTDGPFVDAKEVLGGFWMVEVGSKQEAIDWFSRCPAEEGNIIEIRQVFEMCDFPIEVQEAAAVR</sequence>
<dbReference type="EMBL" id="CP007139">
    <property type="protein sequence ID" value="AIE87912.1"/>
    <property type="molecule type" value="Genomic_DNA"/>
</dbReference>
<dbReference type="AlphaFoldDB" id="A0A068NX19"/>
<dbReference type="KEGG" id="fgi:OP10G_4544"/>
<dbReference type="eggNOG" id="COG3795">
    <property type="taxonomic scope" value="Bacteria"/>
</dbReference>
<dbReference type="Pfam" id="PF03795">
    <property type="entry name" value="YCII"/>
    <property type="match status" value="1"/>
</dbReference>
<dbReference type="Gene3D" id="3.30.70.1060">
    <property type="entry name" value="Dimeric alpha+beta barrel"/>
    <property type="match status" value="1"/>
</dbReference>
<organism evidence="3 4">
    <name type="scientific">Fimbriimonas ginsengisoli Gsoil 348</name>
    <dbReference type="NCBI Taxonomy" id="661478"/>
    <lineage>
        <taxon>Bacteria</taxon>
        <taxon>Bacillati</taxon>
        <taxon>Armatimonadota</taxon>
        <taxon>Fimbriimonadia</taxon>
        <taxon>Fimbriimonadales</taxon>
        <taxon>Fimbriimonadaceae</taxon>
        <taxon>Fimbriimonas</taxon>
    </lineage>
</organism>
<dbReference type="SUPFAM" id="SSF54909">
    <property type="entry name" value="Dimeric alpha+beta barrel"/>
    <property type="match status" value="1"/>
</dbReference>
<reference evidence="3 4" key="1">
    <citation type="journal article" date="2014" name="PLoS ONE">
        <title>The first complete genome sequence of the class fimbriimonadia in the phylum armatimonadetes.</title>
        <authorList>
            <person name="Hu Z.Y."/>
            <person name="Wang Y.Z."/>
            <person name="Im W.T."/>
            <person name="Wang S.Y."/>
            <person name="Zhao G.P."/>
            <person name="Zheng H.J."/>
            <person name="Quan Z.X."/>
        </authorList>
    </citation>
    <scope>NUCLEOTIDE SEQUENCE [LARGE SCALE GENOMIC DNA]</scope>
    <source>
        <strain evidence="3">Gsoil 348</strain>
    </source>
</reference>
<dbReference type="RefSeq" id="WP_038473577.1">
    <property type="nucleotide sequence ID" value="NZ_CP007139.1"/>
</dbReference>
<evidence type="ECO:0000259" key="2">
    <source>
        <dbReference type="Pfam" id="PF03795"/>
    </source>
</evidence>
<evidence type="ECO:0000313" key="3">
    <source>
        <dbReference type="EMBL" id="AIE87912.1"/>
    </source>
</evidence>
<proteinExistence type="inferred from homology"/>
<evidence type="ECO:0000313" key="4">
    <source>
        <dbReference type="Proteomes" id="UP000027982"/>
    </source>
</evidence>
<evidence type="ECO:0000256" key="1">
    <source>
        <dbReference type="ARBA" id="ARBA00007689"/>
    </source>
</evidence>
<protein>
    <recommendedName>
        <fullName evidence="2">YCII-related domain-containing protein</fullName>
    </recommendedName>
</protein>
<keyword evidence="4" id="KW-1185">Reference proteome</keyword>
<dbReference type="STRING" id="661478.OP10G_4544"/>
<name>A0A068NX19_FIMGI</name>
<accession>A0A068NX19</accession>
<comment type="similarity">
    <text evidence="1">Belongs to the YciI family.</text>
</comment>
<dbReference type="Proteomes" id="UP000027982">
    <property type="component" value="Chromosome"/>
</dbReference>
<dbReference type="PANTHER" id="PTHR35174:SF4">
    <property type="entry name" value="BLL7163 PROTEIN"/>
    <property type="match status" value="1"/>
</dbReference>